<dbReference type="AlphaFoldDB" id="A0A1V2LPS3"/>
<evidence type="ECO:0000313" key="4">
    <source>
        <dbReference type="Proteomes" id="UP000249293"/>
    </source>
</evidence>
<keyword evidence="4" id="KW-1185">Reference proteome</keyword>
<proteinExistence type="predicted"/>
<dbReference type="PANTHER" id="PTHR28048">
    <property type="entry name" value="ACR195WP"/>
    <property type="match status" value="1"/>
</dbReference>
<evidence type="ECO:0000313" key="3">
    <source>
        <dbReference type="Proteomes" id="UP000189274"/>
    </source>
</evidence>
<reference evidence="3" key="1">
    <citation type="journal article" date="2017" name="Genome Announc.">
        <title>Genome sequences of Cyberlindnera fabianii 65, Pichia kudriavzevii 129, and Saccharomyces cerevisiae 131 isolated from fermented masau fruits in Zimbabwe.</title>
        <authorList>
            <person name="van Rijswijck I.M.H."/>
            <person name="Derks M.F.L."/>
            <person name="Abee T."/>
            <person name="de Ridder D."/>
            <person name="Smid E.J."/>
        </authorList>
    </citation>
    <scope>NUCLEOTIDE SEQUENCE [LARGE SCALE GENOMIC DNA]</scope>
    <source>
        <strain evidence="3">129</strain>
    </source>
</reference>
<evidence type="ECO:0000313" key="2">
    <source>
        <dbReference type="EMBL" id="ONH74154.1"/>
    </source>
</evidence>
<evidence type="ECO:0000313" key="1">
    <source>
        <dbReference type="EMBL" id="AWU75385.1"/>
    </source>
</evidence>
<dbReference type="Proteomes" id="UP000189274">
    <property type="component" value="Unassembled WGS sequence"/>
</dbReference>
<dbReference type="EMBL" id="CP028774">
    <property type="protein sequence ID" value="AWU75385.1"/>
    <property type="molecule type" value="Genomic_DNA"/>
</dbReference>
<protein>
    <recommendedName>
        <fullName evidence="5">DUF4536 domain-containing protein</fullName>
    </recommendedName>
</protein>
<dbReference type="PANTHER" id="PTHR28048:SF1">
    <property type="entry name" value="ACR195WP"/>
    <property type="match status" value="1"/>
</dbReference>
<reference evidence="1 4" key="3">
    <citation type="submission" date="2018-06" db="EMBL/GenBank/DDBJ databases">
        <title>Population genomics shows no distinction between pathogenic Candida krusei and environmental Pichia kudriavzevii: One species, four names.</title>
        <authorList>
            <person name="Douglass A.P."/>
            <person name="Offei B."/>
            <person name="Braun-Galleani S."/>
            <person name="Coughlan A.Y."/>
            <person name="Martos A."/>
            <person name="Ortiz-Merino R.A."/>
            <person name="Byrne K.P."/>
            <person name="Wolfe K.H."/>
        </authorList>
    </citation>
    <scope>NUCLEOTIDE SEQUENCE [LARGE SCALE GENOMIC DNA]</scope>
    <source>
        <strain evidence="1 4">CBS573</strain>
    </source>
</reference>
<gene>
    <name evidence="2" type="ORF">BOH78_2641</name>
    <name evidence="1" type="ORF">C5L36_0B06310</name>
</gene>
<name>A0A1V2LPS3_PICKU</name>
<dbReference type="EMBL" id="MQVM01000011">
    <property type="protein sequence ID" value="ONH74154.1"/>
    <property type="molecule type" value="Genomic_DNA"/>
</dbReference>
<organism evidence="2 3">
    <name type="scientific">Pichia kudriavzevii</name>
    <name type="common">Yeast</name>
    <name type="synonym">Issatchenkia orientalis</name>
    <dbReference type="NCBI Taxonomy" id="4909"/>
    <lineage>
        <taxon>Eukaryota</taxon>
        <taxon>Fungi</taxon>
        <taxon>Dikarya</taxon>
        <taxon>Ascomycota</taxon>
        <taxon>Saccharomycotina</taxon>
        <taxon>Pichiomycetes</taxon>
        <taxon>Pichiales</taxon>
        <taxon>Pichiaceae</taxon>
        <taxon>Pichia</taxon>
    </lineage>
</organism>
<evidence type="ECO:0008006" key="5">
    <source>
        <dbReference type="Google" id="ProtNLM"/>
    </source>
</evidence>
<accession>A0A1V2LPS3</accession>
<reference evidence="2" key="2">
    <citation type="submission" date="2017-01" db="EMBL/GenBank/DDBJ databases">
        <authorList>
            <person name="Mah S.A."/>
            <person name="Swanson W.J."/>
            <person name="Moy G.W."/>
            <person name="Vacquier V.D."/>
        </authorList>
    </citation>
    <scope>NUCLEOTIDE SEQUENCE [LARGE SCALE GENOMIC DNA]</scope>
    <source>
        <strain evidence="2">129</strain>
    </source>
</reference>
<dbReference type="Proteomes" id="UP000249293">
    <property type="component" value="Chromosome 2"/>
</dbReference>
<dbReference type="InterPro" id="IPR053092">
    <property type="entry name" value="Mitochondrial_unc_protein"/>
</dbReference>
<dbReference type="VEuPathDB" id="FungiDB:C5L36_0B06310"/>
<sequence>MVPSNILNIFNQGESSTAVADQEICLPCQIMGAFTCFAGSAYFLSDLPFKDANPKQNPLWFRYALRTSGVALFGLGVYRGTEGWLWNTDAKYKDSFLK</sequence>
<dbReference type="OrthoDB" id="4083608at2759"/>